<protein>
    <submittedName>
        <fullName evidence="1">Uncharacterized protein</fullName>
    </submittedName>
</protein>
<evidence type="ECO:0000313" key="2">
    <source>
        <dbReference type="Proteomes" id="UP000232722"/>
    </source>
</evidence>
<sequence length="77" mass="9433">MMQVLVKLKEEKTLNELLVFCVFFIYIFKKNTISYFKFDVNLIFKLIYHCFFAYAYPKLVCDLFPIHKCFINFIVKR</sequence>
<reference evidence="1 2" key="2">
    <citation type="submission" date="2017-09" db="EMBL/GenBank/DDBJ databases">
        <title>Extensive intraspecific genome diversity in a model arbuscular mycorrhizal fungus.</title>
        <authorList>
            <person name="Chen E.C."/>
            <person name="Morin E."/>
            <person name="Beaudet D."/>
            <person name="Noel J."/>
            <person name="Ndikumana S."/>
            <person name="Charron P."/>
            <person name="St-Onge C."/>
            <person name="Giorgi J."/>
            <person name="Grigoriev I.V."/>
            <person name="Roux C."/>
            <person name="Martin F.M."/>
            <person name="Corradi N."/>
        </authorList>
    </citation>
    <scope>NUCLEOTIDE SEQUENCE [LARGE SCALE GENOMIC DNA]</scope>
    <source>
        <strain evidence="1 2">A5</strain>
    </source>
</reference>
<dbReference type="Proteomes" id="UP000232722">
    <property type="component" value="Unassembled WGS sequence"/>
</dbReference>
<proteinExistence type="predicted"/>
<comment type="caution">
    <text evidence="1">The sequence shown here is derived from an EMBL/GenBank/DDBJ whole genome shotgun (WGS) entry which is preliminary data.</text>
</comment>
<gene>
    <name evidence="1" type="ORF">RhiirA5_505858</name>
</gene>
<dbReference type="EMBL" id="LLXJ01002311">
    <property type="protein sequence ID" value="PKB99159.1"/>
    <property type="molecule type" value="Genomic_DNA"/>
</dbReference>
<organism evidence="1 2">
    <name type="scientific">Rhizophagus irregularis</name>
    <dbReference type="NCBI Taxonomy" id="588596"/>
    <lineage>
        <taxon>Eukaryota</taxon>
        <taxon>Fungi</taxon>
        <taxon>Fungi incertae sedis</taxon>
        <taxon>Mucoromycota</taxon>
        <taxon>Glomeromycotina</taxon>
        <taxon>Glomeromycetes</taxon>
        <taxon>Glomerales</taxon>
        <taxon>Glomeraceae</taxon>
        <taxon>Rhizophagus</taxon>
    </lineage>
</organism>
<name>A0A2N0NX59_9GLOM</name>
<accession>A0A2N0NX59</accession>
<evidence type="ECO:0000313" key="1">
    <source>
        <dbReference type="EMBL" id="PKB99159.1"/>
    </source>
</evidence>
<reference evidence="1 2" key="1">
    <citation type="submission" date="2016-04" db="EMBL/GenBank/DDBJ databases">
        <title>Genome analyses suggest a sexual origin of heterokaryosis in a supposedly ancient asexual fungus.</title>
        <authorList>
            <person name="Ropars J."/>
            <person name="Sedzielewska K."/>
            <person name="Noel J."/>
            <person name="Charron P."/>
            <person name="Farinelli L."/>
            <person name="Marton T."/>
            <person name="Kruger M."/>
            <person name="Pelin A."/>
            <person name="Brachmann A."/>
            <person name="Corradi N."/>
        </authorList>
    </citation>
    <scope>NUCLEOTIDE SEQUENCE [LARGE SCALE GENOMIC DNA]</scope>
    <source>
        <strain evidence="1 2">A5</strain>
    </source>
</reference>
<dbReference type="AlphaFoldDB" id="A0A2N0NX59"/>